<sequence length="6717" mass="679007">MTRRSPSRSSAQRRRTYRNSVALLALLVGGAAQAQIVADGKTATTVSQGAGAITDIRTGTIAAGHGVNSFSSFSTTTGSVTNIHVPSGAKGTVNIVNGPRSVINGAVNSVAGGTIGGDLYFANPAGVVVGPDGGFHGGSVSLSTPSQDFVKDMFAASGQVGGEQVSALITGNAPTGQGDIVIHGQVRGERRVRMQAGGDVVIGGDVAALGPEGSVAISAGRDVHLAPGGAVTARDGASGGHVTLRAGRDVRVATGAVILAEGEGAGHGGTIDVFASHAAILDLGGRVSVAAHGAGDGGFVEFSAEKSVEVHGLLQAWSAEGAGGTVYIDPENITITGAIENGADFIAEATARIIVASGAVISTRKVDAEPSDHATAKSQGDSGDIVLTAPNIEIRAQAQLLAHADEGFESGDIVLRAERIDAEGHLTEALPVSSTSVEINNAYLHARNIKISAETVKNNTVDAEENINAYLGGLIPDGLPGDLTSQLVALGEQAASKSQAILDAANYDNWPSYLEARATIGIDRSVLRAEEQIRIASFAGTKTEITPETGGMALVIAASNTRARTIVTDSLLIGGDAVSVVSGTRADQALRAEGVPGGGLSGLNTALVASVRMGGAETVLSGTSWNAFTPAGVDLIKSMVVKAGGPVVIEATNRTELDLMADTRLGENGRGASIVLSLDDREAVTAVGGAIWSNTLDVEILARNIYETVNIHARVTGGALEAEDAPDSAQDGQPEATQDIGAGVLDSVAAEAQKASALGDGAGITAATSGGDPADRAYAASFALSNHAARAEVLAGTTNISVVKPGGGSHTIGDLAVRELPEEVFMSPGGDRRPSIEVDTAPADEGVRLTAENILGNVRQSAITAAGEVPEPGEEPDVAAKSTALLSVSLADWDLDATVTVGDADSGWSELTSPAGITITARNAARDFAGREALDDAHELYSGKRQAEDPSDDEGSEAVADPEGFKSAGEAVLEPDDEGSDEDETGDGDGEGDETGEGDEDEPNPGGLIGAWSDGEGALFARDDGSNQALSVAQTFAAGEKLGAGLSLARLTGDQRAQVVVTGSTGFDTSPMAINLPPESGIPLGAVTVQALQAGVWGASSGAPDTATSASEGGAYGASISLVNIEALTSSVIQNGPSFYAEDNDAGVTVLAQDTRLVSADARTHGTAGKTAFSGAFSMVQRDDMTQAFVAPRNYIEIDGALRVRALNSGDTVTVVSAGAVGQRSIGIGIALTFADRETRAGLVGEDIVDLGDKWAEGIAVLGGLEVTATNDGNVISGGRTRAGEASDAMEPPEETDPEETDLDAAEADDEAPVSLDAEAIGAEDSGRIAEAVGGANPLEAGGGDGSGNEEEGGLAFAGDFGGLFGTVTTEALVVGRDRDPDNQTDAIYVDVEGAVDVSSATTINYGQSSAVTAVATGGVGISGSFGLTSINHQTATRLVDSEIQFGTHYHGDEVELNPVRITSTDESRLDFLVDGRAGRPDGGWAMAIAANFTKVSSTVRTELQQGFIRLGDGTGPHDLASDDLGDFDEGFEGEFDEGSEGDLIEGPPCDGLFCGPVDARPPSADGREIIVSALSDPTLTIRATSERSGPGDETPVDPTPTDDPDVPEEPATEADTADATQMDAVGDLIRDSGEAAQKKDDEKEDEGAGGGNNEGEGGLKGISITVAPLRFISDASVVLENSLLEAQLLRENPDATGPEDAFFEGNPGQVTVRSTARTSLDIDASSDAIAAAIAITDTKSRVRVSRSDIDVRGNGTLTMLSEADEQHRMRATAGAARAIKAAGILSLRSMENRLLIDADESRVPSWRDNGETMPNSRFIIGAGTEIAGRSTHDLDFEVIAGDGSTAALALAGIISLADTVTELGAGVILLNDQGLAVLEATNTYTRYSARAIAAAGSLVPGAEEPQAPGEDEDAPEADDEATGDGSGSEDGEGAEDDNPMRRPRRVGKAATALMDVADDTEDAVSDDTTPPEEDGGEGDETPAPKKESASRKASFAIAFTLDRHDDVTTARGAAPRLLPDDAALIIGGFRADGWTGAEAPSVSLHAGTHIESFLKEARAGIGLGEAAPQRGAVVAVNLGDWRIATDAMVGAHVLSVEAGQFEVSATTTLPDVAVDFDREAWLANEDSLFERGAGGYAEGEDLPGSAASLVDDESWNIISSAQSDFGKLGVAVDGSITRVRSNTSAAIASGRLPMVSGSLNVSAETSGGLATRRDPEGLVPVESGGFGAGGSGHILLLRPTTTALIDATPASSSDKSELGEITISARNALVGAAAAASFGKAETFGLNIGFAMVDYDGAAIARLVRPEQVQSVSAAVLSSDESVLLADAGSQTGGNIAVGVSVALIFGDRAATAEILGGLNSDATLNLGGAKVEAVIEGASIATSQAGAGKDDAEDAETEDDTTPPDGDTPGDGVASENEPETRERTEVPTKLLGMRAETNADDLADKEVDTQDDKTEGQGGKSEADGAKFGFALAGDFSGLFGRSDAVARIEHAGGMNIVQDANGLVPVQVTSRNDLALFGGAGATVSGAGSFGLAASVALNGTRRSTTSELTLRALDIDEGIVLVNALDRSEVRLLAAGRAGAGVDFSVAGSAALDYARTDVAATVDVGALTWDDEAERGLEVFAGNRSTSVTLAGAVRPASETDEDEESEDESGGIGIGVAFAGQFAPETVTATLSGSVSTPGAVSVRAERTGRVDALASSSGVAGSFSLAAAAAVAAVDREVSARVDNASVFAGASVTLEAIDETPTRLRVGSESESDGISAGAAGVIAVEDRRTRAVIDGSSVYGHGASAPDVIVRARQASDVDAVQTGAGESEDGFSATIGLGVLFSDRTTRAEIIESHVADGDVSIEAAQAGNLHNRQGVVNAPNIGGSLGVIVTRLTSDVAARSENSVLAANVGAVSISATEQSSLLSRAAKTGKGGSSIDVMVATATLRGTLAAEAVGGTIASGNLAIRAEENSRLAAAAIARASTDGVGGTGGVGYAANRLDVTARLAAGADALAGGATVQALATSAMSGTVVGVNMGGGTFAGSIQVAWLTANRYVRALAELEDVQLVGDLTVEARREDKQVGIGATAQEAGASVGIAGNILQTGGRTLAEARIAGDVDIAGDLEVAAHDASKAVNVAVGTASGSGGFSAVGSLAYVQMGRLPAGAQPAAVNARSADHETAIEGVRDDLGDEMAGVAGLEASELRRRFDLAIEARVAIEDASALTVGGATGILATDARRVAAIAGQLQVNFSTGGVVEKALDVVSIDENGVSVSIRDVASAAMTELVSIYLGSGGGGDDENDAGISEAGAEAAAREGEAPAPDGGPDIGDDNGGDGDGGSGGVSVGASMGWARLGGLVAADLVLGAGAGAALGDLTIDASSEARAAGVSVGAMAGGTNLGAGAGISRHDQLVRAGMTGVGNSIAAGRVAMDAASDGRSWAIAGQLAVGDSGAQVGGTLAVSDIDAQTLTRISGVTLDTSAAAANHIELHSSDTSSSLAMALTGGVSAGGSAVSLSVGVNTANSLTRAIVENATLRAGGNVIIAADRAQSLNSFVLQVAVGGSGAGVGASLSVAQQKGRSDALVLDSEIETGRNLVVAGTGASSMGSAAVGVAAGGSAGVSGSVAISLKEDAVNARIEGSDVSAGDTVLVRALNGGEMGSAGGGDDSVLGQLGAGNFNIAVGGSAGIGVSVAVVKSAATIRSEIVGSTLRARLSAPSGIGAGVDTIRRSASSDDWFTRGSANRQGVIVEADNETRLRAANVTLSAAGTVAVSALVPVILQRDDVAARIEDSNVEAGDADATVQAFNASGIRTVSVVGAFSGGAGVGALVEVASLKKKTRAEIVDSDVKAGGDVDVVAASPERLNKYSLAAGGGGFAGVAGLVETLVTENETLALVDRSRIIAGRDIGVETAAPRQINHTGATVAVGGVAGIAGTVMVINARDTGFAGTTDDFSAGGASTLLAGRDLTVRASSTLSVGTTLASGSGAGAVAIGGQVLVTSFSQSVIAQIGDGTVLNEDGAGLPRDVTIEALQAFDQTITLGSVVAGGAAAIGGSVGVTNMRNTVSARLGRGIDLSLTRDFTILAEGVRDLDATAVAGAAAGAFAMQGSVLVATFAGSTADPDSDGYMDRVGDDMRGDPFTARVDDDTDYDGSGRMDLGDSQLGGIFAEARGDRQSVDFEALRRTAQSDVIETRIGVGTRIAAGGMVDIGAREGGDVRMLTGAVAVAAVGVSAGVSVLRRYSNVQVNIDGNVAINGQTVFIGARAETDDGNVNAVAGGAALLGSGSAAVARTQVERRVQTRLFDGVAISSGLGLTSITASEVGASTARTITANVGAVAIGLATANSSRSSTVTLDLGNVSVSGGSLNLRAFRSGDTSTSAIAASGGIASGSGSLSLARDLSEVTVTMDGADLTGLDEINIGAMNTGTTEAGAFGVNVGAATAGLSSATAEREAVSRIAGRAELRGGSASVISSDAGGLIPGNAALVKATGEGSNGGALFGAGAVFTKVKNTATSEVDLRLGAVNLDGDLLADARSNTRLEAFGNGNTASLGLALGYVKTQADNRLTNHTHLRLDTGMTVGGRADILATSRGDTKSAAISGIGGGVTVQASESTLHLRPDSEVSVQGGAISALGGVRIATDRALGYQNLGDARAASLANYSGVRLDTEIDARLHTALNADITAPSIEVLGLQSIVPVSGDFNARAKVGSVVSGSSIETDFFMRLDARVEVAPNVALRQLTGRYLGGSGVRVGLLQNLVLQDRATQLNRGVYNRPGADLGGTLELAQSAVRLDSVLVEAEDDIVVFNRADMTATTEAVVSNTSTAGNVNALTYTRLTGEQATSILGNTRLTSTRGNVRLWTGRDETRRQIVQLNAESRLIRKSGLVAFRDTQALVRSEFDASMTVDSGVRAIAGRDVSLSGDRGLTNFNGFWQQLKAKGSPDGDALFEDVTIVESGGGALDLGRGRMHMDGRATAGAFGSVVVTVAGDGSVQAEGDVEEPSVRIVENQLRNAALVSFIAQQKAALAQLKKFGDWQDQAQITRLEAEVASLEARLERLGGADARGDVVVVDPLFAQGGNIDMRTDTITGNGVIRAKGDAEIRVTNESAMTMEVRGGQIPFRDVGRISMNGIDVADTQALRAATKDSTATILLESTLAAGTEPMIRLRGTHVALDGPPADLVVSGDIENLAGTIEVTSLDGSVLVLGAEIAGKSVLVNSGGDFFLSGAAEVTSPARNPEGVYRSFFETYENMGPIQYQNYRAGLLPAGLEPFSVDRSAQGRIRALGGVHIFADVLNIDGTIQSGETDWRLDVAASFADRLRLLTEAEIGGRDRILVYDAFNTGDQLGKELSPELVVLPGLGSAYRPYVTGNASVWFNVEDGTLEVEPMLTKGGYIELVGRMASTGGHAGPEGRAQLIAANGYGHITVDNHSDMPIVFNGLSTSAEPITGEIRITDLNDVSLQTALVNGFILEALGDRYPTTVYRKSGNFVEVTREVLDYELNLQPQGTVVPSASFFVEEEVSLVAPDAARFDPASQMAFEILRAKIGSSDEAQFDLITPLSFSQAGLDADTPYLYRREFVTDDDTGVTWRVHSHRLAANRPIDIRFAGQNNGAIEITSVGDVRLAAGVYNRSGATSITSLGALGGGTAGNAPLGGNLVTLGDGVQIVAADLTLRAEAGDILGASYNSFSRTVGATNWGQLIRTGDTTRETTGVALIDLADGAILSAEATGDIFLREVTGDMVLGSVAGARVSLEAPGAILSGGAGVNLAGDRVELTAQHGGIGTSVRPLAVSSAWLDARAGQDIHLTVPTGNLGIGQIAAPGRDVHISVAQGSIFDANPDDGLDLRAEAGLVDVLWNELGLFDNGSDGAEARIAGLAQSEAAADRTDYFFYWGLRAIDKGRDETGAWIYDDLGYDPGFAFSYQPELRAALLGEGFSEAEIADRETERTEAYHRIHALYGDEPYDPDRDLAPEGDRLAALTEDLFLLETQLQRLVRRNLVEPLTDGEIRPEAANIVARDLYLDAAFDIGRAFEPVNLAPGDETPDGALAALWQAERTHITEEADGSITLRGFDDLDVDLSGDLVAGAAQRVIVGTDGDLRVALVEGGAEVRLSAGASIIDAAPGREIARISGNEILLEARAGGIGGASAPLSVATTGAGAALGGSAPEGIWLTGPGDLTLGALQTPGPLLITLPKGALRARAGLDRPHLTGGEVTLSALTGIGLGGTGLVAPMIAPDSGANLTVSLDTEGDIAFDIADGASIVATGLAAPMGNVTVGGPGTFTFIEDMLARGNIILRPGALNLGEYVLETVSGELELDLPGAFVLGERARLATNGGDLSLSLGGDFTLLGQIDAGTGVIEFEIGGAVTGAGVLPQITAEKLVLNAGGEVSGSVGRGLRTAVGSVEARVERGAFALVNEGALSLGALVLNEGRSAQVISTGAMTLDGSVTLDHPETTLLVLASGGTIAGRALLRADRAVLYAEGAIGADGAPLELDLSEVQAMDIAARDGALVIDVLRGEPAFGLVTAAAGSVGMTAPGEIVMDTVGSIEEPLLDAVGGATLGQWGDEPADIAGVIGFAGLVEAGFFQETDVPGPSDDKGPGDGDTGDDGGDAGGGSDGGDDGSGGDDGGTGGDDGGGGNTGDGDDGGSDDADDGETGDGGTRPDESGPGRGGPDNAWNSRDQKGPPTDLRGSLGTLFDRIFGGRFDEFRRGIGLGSGRDGAREREDERERQERG</sequence>
<feature type="region of interest" description="Disordered" evidence="1">
    <location>
        <begin position="3291"/>
        <end position="3333"/>
    </location>
</feature>
<feature type="region of interest" description="Disordered" evidence="1">
    <location>
        <begin position="6570"/>
        <end position="6677"/>
    </location>
</feature>
<evidence type="ECO:0008006" key="5">
    <source>
        <dbReference type="Google" id="ProtNLM"/>
    </source>
</evidence>
<evidence type="ECO:0000256" key="2">
    <source>
        <dbReference type="SAM" id="SignalP"/>
    </source>
</evidence>
<gene>
    <name evidence="3" type="ORF">GCM10011358_19980</name>
</gene>
<feature type="compositionally biased region" description="Low complexity" evidence="1">
    <location>
        <begin position="2405"/>
        <end position="2414"/>
    </location>
</feature>
<feature type="compositionally biased region" description="Basic and acidic residues" evidence="1">
    <location>
        <begin position="6702"/>
        <end position="6717"/>
    </location>
</feature>
<dbReference type="InterPro" id="IPR011050">
    <property type="entry name" value="Pectin_lyase_fold/virulence"/>
</dbReference>
<name>A0ABQ1QMB9_9RHOB</name>
<proteinExistence type="predicted"/>
<feature type="compositionally biased region" description="Acidic residues" evidence="1">
    <location>
        <begin position="1291"/>
        <end position="1312"/>
    </location>
</feature>
<dbReference type="Proteomes" id="UP000617355">
    <property type="component" value="Unassembled WGS sequence"/>
</dbReference>
<feature type="compositionally biased region" description="Gly residues" evidence="1">
    <location>
        <begin position="6608"/>
        <end position="6624"/>
    </location>
</feature>
<feature type="region of interest" description="Disordered" evidence="1">
    <location>
        <begin position="1334"/>
        <end position="1355"/>
    </location>
</feature>
<feature type="compositionally biased region" description="Polar residues" evidence="1">
    <location>
        <begin position="1576"/>
        <end position="1588"/>
    </location>
</feature>
<comment type="caution">
    <text evidence="3">The sequence shown here is derived from an EMBL/GenBank/DDBJ whole genome shotgun (WGS) entry which is preliminary data.</text>
</comment>
<feature type="region of interest" description="Disordered" evidence="1">
    <location>
        <begin position="6690"/>
        <end position="6717"/>
    </location>
</feature>
<feature type="compositionally biased region" description="Acidic residues" evidence="1">
    <location>
        <begin position="973"/>
        <end position="1003"/>
    </location>
</feature>
<reference evidence="4" key="1">
    <citation type="journal article" date="2019" name="Int. J. Syst. Evol. Microbiol.">
        <title>The Global Catalogue of Microorganisms (GCM) 10K type strain sequencing project: providing services to taxonomists for standard genome sequencing and annotation.</title>
        <authorList>
            <consortium name="The Broad Institute Genomics Platform"/>
            <consortium name="The Broad Institute Genome Sequencing Center for Infectious Disease"/>
            <person name="Wu L."/>
            <person name="Ma J."/>
        </authorList>
    </citation>
    <scope>NUCLEOTIDE SEQUENCE [LARGE SCALE GENOMIC DNA]</scope>
    <source>
        <strain evidence="4">CGMCC 1.12922</strain>
    </source>
</reference>
<dbReference type="EMBL" id="BMGI01000003">
    <property type="protein sequence ID" value="GGD36176.1"/>
    <property type="molecule type" value="Genomic_DNA"/>
</dbReference>
<feature type="region of interest" description="Disordered" evidence="1">
    <location>
        <begin position="1273"/>
        <end position="1313"/>
    </location>
</feature>
<dbReference type="NCBIfam" id="NF012204">
    <property type="entry name" value="adhes_FxxPxG"/>
    <property type="match status" value="1"/>
</dbReference>
<feature type="region of interest" description="Disordered" evidence="1">
    <location>
        <begin position="2638"/>
        <end position="2657"/>
    </location>
</feature>
<feature type="compositionally biased region" description="Gly residues" evidence="1">
    <location>
        <begin position="1649"/>
        <end position="1660"/>
    </location>
</feature>
<feature type="region of interest" description="Disordered" evidence="1">
    <location>
        <begin position="941"/>
        <end position="1018"/>
    </location>
</feature>
<evidence type="ECO:0000313" key="4">
    <source>
        <dbReference type="Proteomes" id="UP000617355"/>
    </source>
</evidence>
<keyword evidence="2" id="KW-0732">Signal</keyword>
<feature type="compositionally biased region" description="Low complexity" evidence="1">
    <location>
        <begin position="3294"/>
        <end position="3303"/>
    </location>
</feature>
<feature type="compositionally biased region" description="Acidic residues" evidence="1">
    <location>
        <begin position="2645"/>
        <end position="2656"/>
    </location>
</feature>
<feature type="signal peptide" evidence="2">
    <location>
        <begin position="1"/>
        <end position="34"/>
    </location>
</feature>
<feature type="region of interest" description="Disordered" evidence="1">
    <location>
        <begin position="1899"/>
        <end position="1992"/>
    </location>
</feature>
<feature type="compositionally biased region" description="Basic and acidic residues" evidence="1">
    <location>
        <begin position="2445"/>
        <end position="2466"/>
    </location>
</feature>
<dbReference type="RefSeq" id="WP_188527512.1">
    <property type="nucleotide sequence ID" value="NZ_BMGI01000003.1"/>
</dbReference>
<dbReference type="SUPFAM" id="SSF51126">
    <property type="entry name" value="Pectin lyase-like"/>
    <property type="match status" value="1"/>
</dbReference>
<feature type="chain" id="PRO_5045081234" description="Filamentous haemagglutinin FhaB/tRNA nuclease CdiA-like TPS domain-containing protein" evidence="2">
    <location>
        <begin position="35"/>
        <end position="6717"/>
    </location>
</feature>
<feature type="compositionally biased region" description="Acidic residues" evidence="1">
    <location>
        <begin position="2393"/>
        <end position="2404"/>
    </location>
</feature>
<feature type="compositionally biased region" description="Acidic residues" evidence="1">
    <location>
        <begin position="1601"/>
        <end position="1617"/>
    </location>
</feature>
<feature type="region of interest" description="Disordered" evidence="1">
    <location>
        <begin position="1573"/>
        <end position="1622"/>
    </location>
</feature>
<accession>A0ABQ1QMB9</accession>
<keyword evidence="4" id="KW-1185">Reference proteome</keyword>
<protein>
    <recommendedName>
        <fullName evidence="5">Filamentous haemagglutinin FhaB/tRNA nuclease CdiA-like TPS domain-containing protein</fullName>
    </recommendedName>
</protein>
<feature type="region of interest" description="Disordered" evidence="1">
    <location>
        <begin position="2384"/>
        <end position="2466"/>
    </location>
</feature>
<feature type="compositionally biased region" description="Acidic residues" evidence="1">
    <location>
        <begin position="6625"/>
        <end position="6639"/>
    </location>
</feature>
<evidence type="ECO:0000256" key="1">
    <source>
        <dbReference type="SAM" id="MobiDB-lite"/>
    </source>
</evidence>
<organism evidence="3 4">
    <name type="scientific">Sinisalibacter lacisalsi</name>
    <dbReference type="NCBI Taxonomy" id="1526570"/>
    <lineage>
        <taxon>Bacteria</taxon>
        <taxon>Pseudomonadati</taxon>
        <taxon>Pseudomonadota</taxon>
        <taxon>Alphaproteobacteria</taxon>
        <taxon>Rhodobacterales</taxon>
        <taxon>Roseobacteraceae</taxon>
        <taxon>Sinisalibacter</taxon>
    </lineage>
</organism>
<evidence type="ECO:0000313" key="3">
    <source>
        <dbReference type="EMBL" id="GGD36176.1"/>
    </source>
</evidence>
<feature type="compositionally biased region" description="Acidic residues" evidence="1">
    <location>
        <begin position="1910"/>
        <end position="1938"/>
    </location>
</feature>
<feature type="region of interest" description="Disordered" evidence="1">
    <location>
        <begin position="1635"/>
        <end position="1660"/>
    </location>
</feature>
<feature type="compositionally biased region" description="Acidic residues" evidence="1">
    <location>
        <begin position="1957"/>
        <end position="1981"/>
    </location>
</feature>